<accession>A0A1C7IHH9</accession>
<keyword evidence="3" id="KW-0119">Carbohydrate metabolism</keyword>
<name>A0A1C7IHH9_9FIRM</name>
<evidence type="ECO:0000313" key="4">
    <source>
        <dbReference type="EMBL" id="ANU78384.1"/>
    </source>
</evidence>
<dbReference type="InterPro" id="IPR036390">
    <property type="entry name" value="WH_DNA-bd_sf"/>
</dbReference>
<dbReference type="SUPFAM" id="SSF46785">
    <property type="entry name" value="Winged helix' DNA-binding domain"/>
    <property type="match status" value="1"/>
</dbReference>
<keyword evidence="4" id="KW-0808">Transferase</keyword>
<proteinExistence type="inferred from homology"/>
<dbReference type="SUPFAM" id="SSF53067">
    <property type="entry name" value="Actin-like ATPase domain"/>
    <property type="match status" value="1"/>
</dbReference>
<keyword evidence="5" id="KW-1185">Reference proteome</keyword>
<dbReference type="KEGG" id="byl:A4V09_23105"/>
<dbReference type="InterPro" id="IPR000600">
    <property type="entry name" value="ROK"/>
</dbReference>
<dbReference type="InterPro" id="IPR049874">
    <property type="entry name" value="ROK_cs"/>
</dbReference>
<protein>
    <submittedName>
        <fullName evidence="4">Sugar kinase</fullName>
    </submittedName>
</protein>
<keyword evidence="3" id="KW-0859">Xylose metabolism</keyword>
<reference evidence="4" key="1">
    <citation type="submission" date="2017-04" db="EMBL/GenBank/DDBJ databases">
        <title>Complete Genome Sequences of Twelve Strains of a Stable Defined Moderately Diverse Mouse Microbiota 2 (sDMDMm2).</title>
        <authorList>
            <person name="Uchimura Y."/>
            <person name="Wyss M."/>
            <person name="Brugiroux S."/>
            <person name="Limenitakis J.P."/>
            <person name="Stecher B."/>
            <person name="McCoy K.D."/>
            <person name="Macpherson A.J."/>
        </authorList>
    </citation>
    <scope>NUCLEOTIDE SEQUENCE</scope>
    <source>
        <strain evidence="4">YL58</strain>
    </source>
</reference>
<keyword evidence="4" id="KW-0418">Kinase</keyword>
<dbReference type="Gene3D" id="1.10.10.10">
    <property type="entry name" value="Winged helix-like DNA-binding domain superfamily/Winged helix DNA-binding domain"/>
    <property type="match status" value="1"/>
</dbReference>
<dbReference type="GO" id="GO:0042732">
    <property type="term" value="P:D-xylose metabolic process"/>
    <property type="evidence" value="ECO:0007669"/>
    <property type="project" value="UniProtKB-KW"/>
</dbReference>
<dbReference type="CDD" id="cd24059">
    <property type="entry name" value="ASKHA_NBD_ROK_TM1224-like"/>
    <property type="match status" value="1"/>
</dbReference>
<dbReference type="STRING" id="1796616.A4V09_23105"/>
<dbReference type="Gene3D" id="3.30.420.40">
    <property type="match status" value="2"/>
</dbReference>
<evidence type="ECO:0000256" key="2">
    <source>
        <dbReference type="ARBA" id="ARBA00006479"/>
    </source>
</evidence>
<dbReference type="AlphaFoldDB" id="A0A1C7IHH9"/>
<dbReference type="Proteomes" id="UP000092574">
    <property type="component" value="Chromosome"/>
</dbReference>
<evidence type="ECO:0000256" key="3">
    <source>
        <dbReference type="ARBA" id="ARBA00022629"/>
    </source>
</evidence>
<organism evidence="4 5">
    <name type="scientific">Blautia pseudococcoides</name>
    <dbReference type="NCBI Taxonomy" id="1796616"/>
    <lineage>
        <taxon>Bacteria</taxon>
        <taxon>Bacillati</taxon>
        <taxon>Bacillota</taxon>
        <taxon>Clostridia</taxon>
        <taxon>Lachnospirales</taxon>
        <taxon>Lachnospiraceae</taxon>
        <taxon>Blautia</taxon>
    </lineage>
</organism>
<dbReference type="PROSITE" id="PS01125">
    <property type="entry name" value="ROK"/>
    <property type="match status" value="1"/>
</dbReference>
<gene>
    <name evidence="4" type="ORF">A4V09_23105</name>
</gene>
<evidence type="ECO:0000313" key="5">
    <source>
        <dbReference type="Proteomes" id="UP000092574"/>
    </source>
</evidence>
<dbReference type="Pfam" id="PF00480">
    <property type="entry name" value="ROK"/>
    <property type="match status" value="1"/>
</dbReference>
<sequence length="409" mass="43951">MMEKTGSNIQDVKSKNRMLVLKHIATSSGISRVDIARSTGLSKMTVGNIVTELLSSGLAEETINVSNNTSAIYGRRPILLTLAQNSPCICGMLIKRKLFQIILSDLGGRIFKQVDYPYDTLDSSEDLLQILTKAYSECAESTKRRIIAIGIASLGPLDSSKGIILNPPYFYGIENLPIVSIISEKTGLPVFLVNDATAGAFSEKLFGSGTSISNFAYLHIMNGIGAGFILNHALYDGDSGQSGEIGHTSINFDGPLCACGNRGCLDLYANLDNLQQRIKELAPFYPSSPLSIPKTPGWLDIISCGNQQDPLAVTALEGFCSYIAYSLSNTLNLLNLSTIIVGYDSDGTNTIIEDLLYHKLSRITLTAKFNPLSILHSTFGGNAPLIGSVALAADKVFSGHLALLELETL</sequence>
<dbReference type="PANTHER" id="PTHR18964">
    <property type="entry name" value="ROK (REPRESSOR, ORF, KINASE) FAMILY"/>
    <property type="match status" value="1"/>
</dbReference>
<dbReference type="PANTHER" id="PTHR18964:SF149">
    <property type="entry name" value="BIFUNCTIONAL UDP-N-ACETYLGLUCOSAMINE 2-EPIMERASE_N-ACETYLMANNOSAMINE KINASE"/>
    <property type="match status" value="1"/>
</dbReference>
<dbReference type="EMBL" id="CP015405">
    <property type="protein sequence ID" value="ANU78384.1"/>
    <property type="molecule type" value="Genomic_DNA"/>
</dbReference>
<dbReference type="InterPro" id="IPR036388">
    <property type="entry name" value="WH-like_DNA-bd_sf"/>
</dbReference>
<dbReference type="RefSeq" id="WP_065544467.1">
    <property type="nucleotide sequence ID" value="NZ_CP015405.2"/>
</dbReference>
<comment type="similarity">
    <text evidence="2">Belongs to the ROK (NagC/XylR) family.</text>
</comment>
<comment type="function">
    <text evidence="1">Transcriptional repressor of xylose-utilizing enzymes.</text>
</comment>
<evidence type="ECO:0000256" key="1">
    <source>
        <dbReference type="ARBA" id="ARBA00002486"/>
    </source>
</evidence>
<dbReference type="GO" id="GO:0016301">
    <property type="term" value="F:kinase activity"/>
    <property type="evidence" value="ECO:0007669"/>
    <property type="project" value="UniProtKB-KW"/>
</dbReference>
<dbReference type="OrthoDB" id="9796533at2"/>
<dbReference type="InterPro" id="IPR043129">
    <property type="entry name" value="ATPase_NBD"/>
</dbReference>